<feature type="signal peptide" evidence="1">
    <location>
        <begin position="1"/>
        <end position="23"/>
    </location>
</feature>
<evidence type="ECO:0000313" key="2">
    <source>
        <dbReference type="EMBL" id="QDU55109.1"/>
    </source>
</evidence>
<name>A0A518AK53_9BACT</name>
<dbReference type="Gene3D" id="3.20.20.140">
    <property type="entry name" value="Metal-dependent hydrolases"/>
    <property type="match status" value="1"/>
</dbReference>
<dbReference type="AlphaFoldDB" id="A0A518AK53"/>
<feature type="chain" id="PRO_5022222787" description="Carboxypeptidase regulatory-like domain-containing protein" evidence="1">
    <location>
        <begin position="24"/>
        <end position="857"/>
    </location>
</feature>
<protein>
    <recommendedName>
        <fullName evidence="4">Carboxypeptidase regulatory-like domain-containing protein</fullName>
    </recommendedName>
</protein>
<organism evidence="2 3">
    <name type="scientific">Aeoliella mucimassa</name>
    <dbReference type="NCBI Taxonomy" id="2527972"/>
    <lineage>
        <taxon>Bacteria</taxon>
        <taxon>Pseudomonadati</taxon>
        <taxon>Planctomycetota</taxon>
        <taxon>Planctomycetia</taxon>
        <taxon>Pirellulales</taxon>
        <taxon>Lacipirellulaceae</taxon>
        <taxon>Aeoliella</taxon>
    </lineage>
</organism>
<sequence length="857" mass="93118" precursor="true">MKPRLITLSVAIVCLWLSAALQAAELVKLNEQNWDATVPAGKEVDAIYGDRALVSDRVVAIVADAKKSRNANLTIRGVAGTVIDFTERGDQNDQLSCFYPHAGSYDITGPVEWPADLPATEGSAKVAYQLTPPEDATATMSPCTLVVGYELEEGKNYLTIRSLITNPTDETVSFQLADGIRADGDFKFGVHQPLNVWWCQDEYWQQAYGVIPVDSVWKMADKKTTKRKPRLIQYRSDSNKAMEIAAGKSVVLERRLYAAPDTMALLAKIAADQGQPTATVTVKVTDPDGPVAGATVKAIVDSKVVATAKTDDTGSLVAKVPVGSYRWVIESLGRKQQDLNTDLEADGEVTIESKLSQLGHVAGSVTDGEGQAIPCRVALYGLNVEDPNFGPDSAVHGVRNLWHTADGTFDVAVLPGEYRLVLSYGPEYDAVIKNIEVAAGEATEVAEQLVHSVDTTGWLSSELHSHSSPSGDNTASQRGRVLNLLVDQLEFIPCTEHQRVSTYVAHLEHFNAMQRVLTCSGIEMTGSPLPINHQNAFPLVERPRTQNGGGPTRHVNPEVQIERLAMWDSQSDKVVQINHPNIGQMVGDKNLDGTPDEGFRKMFGFADVIEVHPMGAIFEPLTVGDDGKAGRGNTVKNWLQLMNLGYRIPGVVNTDAHYNYYGSGWRRNYVRSTTDNPAEADLMEVCHALEKGQVVMTNGPFMEVTATSGDSTVGPGEDLLASDGEPVLHIKVQCANWLDVNRIQIVVNGQLVPEFNFTRADNAEGFGNETVKYESDLKLPLSEDAHVVVVAAAEGRQLGWVYGPKQGKTMPIAISNPIFVDIEGDGFKPNGDTLGIALPVEADHQPTHGHDHPHPHH</sequence>
<accession>A0A518AK53</accession>
<keyword evidence="1" id="KW-0732">Signal</keyword>
<dbReference type="NCBIfam" id="NF038032">
    <property type="entry name" value="CehA_McbA_metalo"/>
    <property type="match status" value="1"/>
</dbReference>
<keyword evidence="3" id="KW-1185">Reference proteome</keyword>
<dbReference type="SUPFAM" id="SSF89550">
    <property type="entry name" value="PHP domain-like"/>
    <property type="match status" value="1"/>
</dbReference>
<dbReference type="Pfam" id="PF13620">
    <property type="entry name" value="CarboxypepD_reg"/>
    <property type="match status" value="1"/>
</dbReference>
<evidence type="ECO:0008006" key="4">
    <source>
        <dbReference type="Google" id="ProtNLM"/>
    </source>
</evidence>
<dbReference type="EMBL" id="CP036278">
    <property type="protein sequence ID" value="QDU55109.1"/>
    <property type="molecule type" value="Genomic_DNA"/>
</dbReference>
<dbReference type="OrthoDB" id="223284at2"/>
<dbReference type="InterPro" id="IPR016195">
    <property type="entry name" value="Pol/histidinol_Pase-like"/>
</dbReference>
<dbReference type="KEGG" id="amuc:Pan181_12950"/>
<reference evidence="2 3" key="1">
    <citation type="submission" date="2019-02" db="EMBL/GenBank/DDBJ databases">
        <title>Deep-cultivation of Planctomycetes and their phenomic and genomic characterization uncovers novel biology.</title>
        <authorList>
            <person name="Wiegand S."/>
            <person name="Jogler M."/>
            <person name="Boedeker C."/>
            <person name="Pinto D."/>
            <person name="Vollmers J."/>
            <person name="Rivas-Marin E."/>
            <person name="Kohn T."/>
            <person name="Peeters S.H."/>
            <person name="Heuer A."/>
            <person name="Rast P."/>
            <person name="Oberbeckmann S."/>
            <person name="Bunk B."/>
            <person name="Jeske O."/>
            <person name="Meyerdierks A."/>
            <person name="Storesund J.E."/>
            <person name="Kallscheuer N."/>
            <person name="Luecker S."/>
            <person name="Lage O.M."/>
            <person name="Pohl T."/>
            <person name="Merkel B.J."/>
            <person name="Hornburger P."/>
            <person name="Mueller R.-W."/>
            <person name="Bruemmer F."/>
            <person name="Labrenz M."/>
            <person name="Spormann A.M."/>
            <person name="Op den Camp H."/>
            <person name="Overmann J."/>
            <person name="Amann R."/>
            <person name="Jetten M.S.M."/>
            <person name="Mascher T."/>
            <person name="Medema M.H."/>
            <person name="Devos D.P."/>
            <person name="Kaster A.-K."/>
            <person name="Ovreas L."/>
            <person name="Rohde M."/>
            <person name="Galperin M.Y."/>
            <person name="Jogler C."/>
        </authorList>
    </citation>
    <scope>NUCLEOTIDE SEQUENCE [LARGE SCALE GENOMIC DNA]</scope>
    <source>
        <strain evidence="2 3">Pan181</strain>
    </source>
</reference>
<dbReference type="Proteomes" id="UP000315750">
    <property type="component" value="Chromosome"/>
</dbReference>
<proteinExistence type="predicted"/>
<evidence type="ECO:0000256" key="1">
    <source>
        <dbReference type="SAM" id="SignalP"/>
    </source>
</evidence>
<gene>
    <name evidence="2" type="ORF">Pan181_12950</name>
</gene>
<dbReference type="RefSeq" id="WP_145246006.1">
    <property type="nucleotide sequence ID" value="NZ_CP036278.1"/>
</dbReference>
<evidence type="ECO:0000313" key="3">
    <source>
        <dbReference type="Proteomes" id="UP000315750"/>
    </source>
</evidence>